<accession>T1JXI3</accession>
<evidence type="ECO:0000256" key="1">
    <source>
        <dbReference type="ARBA" id="ARBA00022737"/>
    </source>
</evidence>
<evidence type="ECO:0000313" key="3">
    <source>
        <dbReference type="Proteomes" id="UP000015104"/>
    </source>
</evidence>
<sequence length="264" mass="30593">MSINILDRFNSLSSSFLFFFFLIIFKVTTSTNNKPLLLPFLKSIYFFIDSHFSSSTLSSLSSSSSCFPSNQFLIVLHLFRIKNLKVYIHVNNFDSSLAVTFSTCRELWYFGQSAFSYGRQKFSIDPDFGDAWGYFYKFELMHGTEAQQQEVKNKCVDTEPRHNFIIYRFPHKTFKLESELSEYSGARKLLTKARASAPSARVFMKLAKLEWALGQNRDRLKLLNEGVKDYPTYPKLWMMIGQIDQSESKFNPTSIPFLAVTFST</sequence>
<dbReference type="PANTHER" id="PTHR11246:SF1">
    <property type="entry name" value="PRE-MRNA-PROCESSING FACTOR 6"/>
    <property type="match status" value="1"/>
</dbReference>
<proteinExistence type="predicted"/>
<dbReference type="InterPro" id="IPR011990">
    <property type="entry name" value="TPR-like_helical_dom_sf"/>
</dbReference>
<dbReference type="STRING" id="32264.T1JXI3"/>
<reference evidence="3" key="1">
    <citation type="submission" date="2011-08" db="EMBL/GenBank/DDBJ databases">
        <authorList>
            <person name="Rombauts S."/>
        </authorList>
    </citation>
    <scope>NUCLEOTIDE SEQUENCE</scope>
    <source>
        <strain evidence="3">London</strain>
    </source>
</reference>
<dbReference type="EMBL" id="CAEY01000829">
    <property type="status" value="NOT_ANNOTATED_CDS"/>
    <property type="molecule type" value="Genomic_DNA"/>
</dbReference>
<keyword evidence="3" id="KW-1185">Reference proteome</keyword>
<dbReference type="GO" id="GO:0071013">
    <property type="term" value="C:catalytic step 2 spliceosome"/>
    <property type="evidence" value="ECO:0007669"/>
    <property type="project" value="TreeGrafter"/>
</dbReference>
<dbReference type="Gene3D" id="1.25.40.10">
    <property type="entry name" value="Tetratricopeptide repeat domain"/>
    <property type="match status" value="1"/>
</dbReference>
<evidence type="ECO:0008006" key="4">
    <source>
        <dbReference type="Google" id="ProtNLM"/>
    </source>
</evidence>
<evidence type="ECO:0000313" key="2">
    <source>
        <dbReference type="EnsemblMetazoa" id="tetur02g12060.1"/>
    </source>
</evidence>
<dbReference type="PANTHER" id="PTHR11246">
    <property type="entry name" value="PRE-MRNA SPLICING FACTOR"/>
    <property type="match status" value="1"/>
</dbReference>
<protein>
    <recommendedName>
        <fullName evidence="4">Suppressor of forked domain-containing protein</fullName>
    </recommendedName>
</protein>
<dbReference type="EnsemblMetazoa" id="tetur02g12060.1">
    <property type="protein sequence ID" value="tetur02g12060.1"/>
    <property type="gene ID" value="tetur02g12060"/>
</dbReference>
<dbReference type="eggNOG" id="KOG0495">
    <property type="taxonomic scope" value="Eukaryota"/>
</dbReference>
<dbReference type="AlphaFoldDB" id="T1JXI3"/>
<dbReference type="InterPro" id="IPR045075">
    <property type="entry name" value="Syf1-like"/>
</dbReference>
<dbReference type="Proteomes" id="UP000015104">
    <property type="component" value="Unassembled WGS sequence"/>
</dbReference>
<keyword evidence="1" id="KW-0677">Repeat</keyword>
<dbReference type="GO" id="GO:0000244">
    <property type="term" value="P:spliceosomal tri-snRNP complex assembly"/>
    <property type="evidence" value="ECO:0007669"/>
    <property type="project" value="TreeGrafter"/>
</dbReference>
<reference evidence="2" key="2">
    <citation type="submission" date="2015-06" db="UniProtKB">
        <authorList>
            <consortium name="EnsemblMetazoa"/>
        </authorList>
    </citation>
    <scope>IDENTIFICATION</scope>
</reference>
<organism evidence="2 3">
    <name type="scientific">Tetranychus urticae</name>
    <name type="common">Two-spotted spider mite</name>
    <dbReference type="NCBI Taxonomy" id="32264"/>
    <lineage>
        <taxon>Eukaryota</taxon>
        <taxon>Metazoa</taxon>
        <taxon>Ecdysozoa</taxon>
        <taxon>Arthropoda</taxon>
        <taxon>Chelicerata</taxon>
        <taxon>Arachnida</taxon>
        <taxon>Acari</taxon>
        <taxon>Acariformes</taxon>
        <taxon>Trombidiformes</taxon>
        <taxon>Prostigmata</taxon>
        <taxon>Eleutherengona</taxon>
        <taxon>Raphignathae</taxon>
        <taxon>Tetranychoidea</taxon>
        <taxon>Tetranychidae</taxon>
        <taxon>Tetranychus</taxon>
    </lineage>
</organism>
<dbReference type="HOGENOM" id="CLU_1549607_0_0_1"/>
<dbReference type="GO" id="GO:0046540">
    <property type="term" value="C:U4/U6 x U5 tri-snRNP complex"/>
    <property type="evidence" value="ECO:0007669"/>
    <property type="project" value="TreeGrafter"/>
</dbReference>
<name>T1JXI3_TETUR</name>